<organism evidence="5 6">
    <name type="scientific">Xylaria arbuscula</name>
    <dbReference type="NCBI Taxonomy" id="114810"/>
    <lineage>
        <taxon>Eukaryota</taxon>
        <taxon>Fungi</taxon>
        <taxon>Dikarya</taxon>
        <taxon>Ascomycota</taxon>
        <taxon>Pezizomycotina</taxon>
        <taxon>Sordariomycetes</taxon>
        <taxon>Xylariomycetidae</taxon>
        <taxon>Xylariales</taxon>
        <taxon>Xylariaceae</taxon>
        <taxon>Xylaria</taxon>
    </lineage>
</organism>
<dbReference type="GO" id="GO:0051287">
    <property type="term" value="F:NAD binding"/>
    <property type="evidence" value="ECO:0007669"/>
    <property type="project" value="InterPro"/>
</dbReference>
<dbReference type="Pfam" id="PF02826">
    <property type="entry name" value="2-Hacid_dh_C"/>
    <property type="match status" value="1"/>
</dbReference>
<dbReference type="AlphaFoldDB" id="A0A9W8NIR2"/>
<dbReference type="Proteomes" id="UP001148614">
    <property type="component" value="Unassembled WGS sequence"/>
</dbReference>
<dbReference type="InterPro" id="IPR050418">
    <property type="entry name" value="D-iso_2-hydroxyacid_DH_PdxB"/>
</dbReference>
<keyword evidence="6" id="KW-1185">Reference proteome</keyword>
<dbReference type="InterPro" id="IPR036291">
    <property type="entry name" value="NAD(P)-bd_dom_sf"/>
</dbReference>
<evidence type="ECO:0000256" key="2">
    <source>
        <dbReference type="ARBA" id="ARBA00023002"/>
    </source>
</evidence>
<evidence type="ECO:0000256" key="3">
    <source>
        <dbReference type="ARBA" id="ARBA00023027"/>
    </source>
</evidence>
<dbReference type="InterPro" id="IPR006140">
    <property type="entry name" value="D-isomer_DH_NAD-bd"/>
</dbReference>
<comment type="similarity">
    <text evidence="1">Belongs to the D-isomer specific 2-hydroxyacid dehydrogenase family.</text>
</comment>
<name>A0A9W8NIR2_9PEZI</name>
<protein>
    <recommendedName>
        <fullName evidence="4">D-isomer specific 2-hydroxyacid dehydrogenase NAD-binding domain-containing protein</fullName>
    </recommendedName>
</protein>
<evidence type="ECO:0000256" key="1">
    <source>
        <dbReference type="ARBA" id="ARBA00005854"/>
    </source>
</evidence>
<gene>
    <name evidence="5" type="ORF">NPX13_g2999</name>
</gene>
<comment type="caution">
    <text evidence="5">The sequence shown here is derived from an EMBL/GenBank/DDBJ whole genome shotgun (WGS) entry which is preliminary data.</text>
</comment>
<sequence length="424" mass="46724">MMVIKVKEDMIGWELAGDALSMMRTANGRRPPCLSDEKVGIIGDGLIGKSLARLCGGLNMTVMIAGKKSGERLRTPFRTPFDVVMRTATVLFICCAANRLSPSLIDADEFSVMRREAIIVNVSRASVVNTEELIKALREDRISGAATDVFDREPVSNTRHSLMVELHSEKLNLIISPHVGHYSTGTLAEQRKMVNERIQYFVRGDVGEVEEAEVTDYDEGLSGITARVIVNPTRGPARRPQPAVGVVDTRDRPGVIFGESDRLDRGWTDTSTGIRLLACAGMERIMCPEWCYLVELNNQVVDEGNECGSVSVLYVGSCHDGHWMFAGHSASYMMCSVDYVVEQSQGVIRPLDRQGTVRVESGQRGQKVPDWALPGLPILRQASYDGSKISPQMGLSGGHRLLRNGNCSDADWWDGSPSYPFSKW</sequence>
<evidence type="ECO:0000259" key="4">
    <source>
        <dbReference type="Pfam" id="PF02826"/>
    </source>
</evidence>
<reference evidence="5" key="1">
    <citation type="submission" date="2022-07" db="EMBL/GenBank/DDBJ databases">
        <title>Genome Sequence of Xylaria arbuscula.</title>
        <authorList>
            <person name="Buettner E."/>
        </authorList>
    </citation>
    <scope>NUCLEOTIDE SEQUENCE</scope>
    <source>
        <strain evidence="5">VT107</strain>
    </source>
</reference>
<accession>A0A9W8NIR2</accession>
<feature type="domain" description="D-isomer specific 2-hydroxyacid dehydrogenase NAD-binding" evidence="4">
    <location>
        <begin position="33"/>
        <end position="180"/>
    </location>
</feature>
<evidence type="ECO:0000313" key="5">
    <source>
        <dbReference type="EMBL" id="KAJ3577574.1"/>
    </source>
</evidence>
<dbReference type="PANTHER" id="PTHR43761">
    <property type="entry name" value="D-ISOMER SPECIFIC 2-HYDROXYACID DEHYDROGENASE FAMILY PROTEIN (AFU_ORTHOLOGUE AFUA_1G13630)"/>
    <property type="match status" value="1"/>
</dbReference>
<dbReference type="Gene3D" id="3.40.50.720">
    <property type="entry name" value="NAD(P)-binding Rossmann-like Domain"/>
    <property type="match status" value="2"/>
</dbReference>
<dbReference type="SUPFAM" id="SSF51735">
    <property type="entry name" value="NAD(P)-binding Rossmann-fold domains"/>
    <property type="match status" value="1"/>
</dbReference>
<proteinExistence type="inferred from homology"/>
<keyword evidence="3" id="KW-0520">NAD</keyword>
<dbReference type="GO" id="GO:0016491">
    <property type="term" value="F:oxidoreductase activity"/>
    <property type="evidence" value="ECO:0007669"/>
    <property type="project" value="UniProtKB-KW"/>
</dbReference>
<dbReference type="EMBL" id="JANPWZ010000344">
    <property type="protein sequence ID" value="KAJ3577574.1"/>
    <property type="molecule type" value="Genomic_DNA"/>
</dbReference>
<keyword evidence="2" id="KW-0560">Oxidoreductase</keyword>
<dbReference type="PANTHER" id="PTHR43761:SF1">
    <property type="entry name" value="D-ISOMER SPECIFIC 2-HYDROXYACID DEHYDROGENASE CATALYTIC DOMAIN-CONTAINING PROTEIN-RELATED"/>
    <property type="match status" value="1"/>
</dbReference>
<evidence type="ECO:0000313" key="6">
    <source>
        <dbReference type="Proteomes" id="UP001148614"/>
    </source>
</evidence>
<dbReference type="VEuPathDB" id="FungiDB:F4678DRAFT_465829"/>